<name>A0A7S3XX56_HETAK</name>
<feature type="region of interest" description="Disordered" evidence="1">
    <location>
        <begin position="56"/>
        <end position="136"/>
    </location>
</feature>
<proteinExistence type="predicted"/>
<reference evidence="2" key="1">
    <citation type="submission" date="2021-01" db="EMBL/GenBank/DDBJ databases">
        <authorList>
            <person name="Corre E."/>
            <person name="Pelletier E."/>
            <person name="Niang G."/>
            <person name="Scheremetjew M."/>
            <person name="Finn R."/>
            <person name="Kale V."/>
            <person name="Holt S."/>
            <person name="Cochrane G."/>
            <person name="Meng A."/>
            <person name="Brown T."/>
            <person name="Cohen L."/>
        </authorList>
    </citation>
    <scope>NUCLEOTIDE SEQUENCE</scope>
    <source>
        <strain evidence="2">CCMP3107</strain>
    </source>
</reference>
<protein>
    <submittedName>
        <fullName evidence="2">Uncharacterized protein</fullName>
    </submittedName>
</protein>
<accession>A0A7S3XX56</accession>
<sequence length="151" mass="16476">MNQHHLLYKNNLSNCSFGSYTSYYGSSGGYSTSYSYGSSSGKSTWAKDRKEAGIKIMSKKERAAEEEKKKAREEEEKKKADSNCNASEKDTVSRGTGMSKDDSDTRSFRPLSSAANRASGHLSDEDDAPEMMHTDAEVAGAGGLALFEDLM</sequence>
<evidence type="ECO:0000313" key="2">
    <source>
        <dbReference type="EMBL" id="CAE0634760.1"/>
    </source>
</evidence>
<evidence type="ECO:0000256" key="1">
    <source>
        <dbReference type="SAM" id="MobiDB-lite"/>
    </source>
</evidence>
<dbReference type="EMBL" id="HBIU01029299">
    <property type="protein sequence ID" value="CAE0634760.1"/>
    <property type="molecule type" value="Transcribed_RNA"/>
</dbReference>
<feature type="compositionally biased region" description="Basic and acidic residues" evidence="1">
    <location>
        <begin position="56"/>
        <end position="92"/>
    </location>
</feature>
<dbReference type="AlphaFoldDB" id="A0A7S3XX56"/>
<organism evidence="2">
    <name type="scientific">Heterosigma akashiwo</name>
    <name type="common">Chromophytic alga</name>
    <name type="synonym">Heterosigma carterae</name>
    <dbReference type="NCBI Taxonomy" id="2829"/>
    <lineage>
        <taxon>Eukaryota</taxon>
        <taxon>Sar</taxon>
        <taxon>Stramenopiles</taxon>
        <taxon>Ochrophyta</taxon>
        <taxon>Raphidophyceae</taxon>
        <taxon>Chattonellales</taxon>
        <taxon>Chattonellaceae</taxon>
        <taxon>Heterosigma</taxon>
    </lineage>
</organism>
<gene>
    <name evidence="2" type="ORF">HAKA00212_LOCUS13500</name>
</gene>